<dbReference type="GO" id="GO:0016020">
    <property type="term" value="C:membrane"/>
    <property type="evidence" value="ECO:0007669"/>
    <property type="project" value="TreeGrafter"/>
</dbReference>
<protein>
    <submittedName>
        <fullName evidence="2">P-loop containing nucleoside triphosphate hydrolase protein</fullName>
    </submittedName>
</protein>
<dbReference type="InterPro" id="IPR017871">
    <property type="entry name" value="ABC_transporter-like_CS"/>
</dbReference>
<dbReference type="Pfam" id="PF00005">
    <property type="entry name" value="ABC_tran"/>
    <property type="match status" value="1"/>
</dbReference>
<dbReference type="AlphaFoldDB" id="A0AAD4L7P6"/>
<dbReference type="GO" id="GO:0016887">
    <property type="term" value="F:ATP hydrolysis activity"/>
    <property type="evidence" value="ECO:0007669"/>
    <property type="project" value="InterPro"/>
</dbReference>
<evidence type="ECO:0000259" key="1">
    <source>
        <dbReference type="PROSITE" id="PS50893"/>
    </source>
</evidence>
<dbReference type="PANTHER" id="PTHR24221:SF503">
    <property type="entry name" value="MITOCHONDRIAL POTASSIUM CHANNEL ATP-BINDING SUBUNIT"/>
    <property type="match status" value="1"/>
</dbReference>
<dbReference type="SUPFAM" id="SSF52540">
    <property type="entry name" value="P-loop containing nucleoside triphosphate hydrolases"/>
    <property type="match status" value="1"/>
</dbReference>
<sequence>MQNRDVVPNSPSEKCDCSLASGNLPRRTESFGTTKAFDHQTLGIWDLYIEKPSIKWHIPLCPFLADKTRFIDDLQYLWRAIHDLSGPLLLARLAVSAALALSPAASLWFTGNFLRLVQATINDGELDGPTLVRLMCGRVACSLAQCLLERVDGWLYLAFDDFVKRHYSRYAFKHVARIDVPTFMDPSVSQRLDAVSLRYGFCTVGRTLDSLLRSGCSIIVLFTQVSVLAAILREQGMGSTLGFLTCFCHLVVCALTQMELSNSSLEGLAYAATTRNEDYVKMEGLKQLVSDREHRQEIVVNGLGPYLSRQFLELSCRLGNRAGEFWSHFLIYQRKTNHAIHLVKWFAGELPEIAFILIVSQKLVNFPMALAAFTLTQSAAKNLRLNLNSIFQQTGDFSSQLSNLRAIYAVSEIENQVVDGTEDLNPNRDGVSLEFEDVSFKYPGSKSYALRHVSFKVQTGQLCVIVGFNGSGKSTILKLTARIFDATEGTIRINGCDVRRLKLDDLRRSMAVLFQDYSLFPVSIKDNIALGNPNHATDQDLINEAARLGGADSVIRRLSDNWDTYICRPDSVHDVIRIQHKDDDGAIDRELRRMTGTQLPQGLSGGQQQRIAVARTFMHTLGRDTAVGLLLFDEPSAALDPVAEHGMTPCSALRPHW</sequence>
<dbReference type="PANTHER" id="PTHR24221">
    <property type="entry name" value="ATP-BINDING CASSETTE SUB-FAMILY B"/>
    <property type="match status" value="1"/>
</dbReference>
<reference evidence="2" key="1">
    <citation type="submission" date="2022-01" db="EMBL/GenBank/DDBJ databases">
        <title>Comparative genomics reveals a dynamic genome evolution in the ectomycorrhizal milk-cap (Lactarius) mushrooms.</title>
        <authorList>
            <consortium name="DOE Joint Genome Institute"/>
            <person name="Lebreton A."/>
            <person name="Tang N."/>
            <person name="Kuo A."/>
            <person name="LaButti K."/>
            <person name="Drula E."/>
            <person name="Barry K."/>
            <person name="Clum A."/>
            <person name="Lipzen A."/>
            <person name="Mousain D."/>
            <person name="Ng V."/>
            <person name="Wang R."/>
            <person name="Wang X."/>
            <person name="Dai Y."/>
            <person name="Henrissat B."/>
            <person name="Grigoriev I.V."/>
            <person name="Guerin-Laguette A."/>
            <person name="Yu F."/>
            <person name="Martin F.M."/>
        </authorList>
    </citation>
    <scope>NUCLEOTIDE SEQUENCE</scope>
    <source>
        <strain evidence="2">QP</strain>
    </source>
</reference>
<gene>
    <name evidence="2" type="ORF">EDB92DRAFT_1897365</name>
</gene>
<dbReference type="GO" id="GO:0042626">
    <property type="term" value="F:ATPase-coupled transmembrane transporter activity"/>
    <property type="evidence" value="ECO:0007669"/>
    <property type="project" value="TreeGrafter"/>
</dbReference>
<keyword evidence="2" id="KW-0378">Hydrolase</keyword>
<dbReference type="PROSITE" id="PS50893">
    <property type="entry name" value="ABC_TRANSPORTER_2"/>
    <property type="match status" value="1"/>
</dbReference>
<comment type="caution">
    <text evidence="2">The sequence shown here is derived from an EMBL/GenBank/DDBJ whole genome shotgun (WGS) entry which is preliminary data.</text>
</comment>
<feature type="domain" description="ABC transporter" evidence="1">
    <location>
        <begin position="433"/>
        <end position="657"/>
    </location>
</feature>
<evidence type="ECO:0000313" key="2">
    <source>
        <dbReference type="EMBL" id="KAH8981547.1"/>
    </source>
</evidence>
<dbReference type="PROSITE" id="PS00211">
    <property type="entry name" value="ABC_TRANSPORTER_1"/>
    <property type="match status" value="1"/>
</dbReference>
<name>A0AAD4L7P6_9AGAM</name>
<organism evidence="2 3">
    <name type="scientific">Lactarius akahatsu</name>
    <dbReference type="NCBI Taxonomy" id="416441"/>
    <lineage>
        <taxon>Eukaryota</taxon>
        <taxon>Fungi</taxon>
        <taxon>Dikarya</taxon>
        <taxon>Basidiomycota</taxon>
        <taxon>Agaricomycotina</taxon>
        <taxon>Agaricomycetes</taxon>
        <taxon>Russulales</taxon>
        <taxon>Russulaceae</taxon>
        <taxon>Lactarius</taxon>
    </lineage>
</organism>
<proteinExistence type="predicted"/>
<dbReference type="InterPro" id="IPR027417">
    <property type="entry name" value="P-loop_NTPase"/>
</dbReference>
<dbReference type="Proteomes" id="UP001201163">
    <property type="component" value="Unassembled WGS sequence"/>
</dbReference>
<dbReference type="InterPro" id="IPR003439">
    <property type="entry name" value="ABC_transporter-like_ATP-bd"/>
</dbReference>
<dbReference type="InterPro" id="IPR039421">
    <property type="entry name" value="Type_1_exporter"/>
</dbReference>
<keyword evidence="3" id="KW-1185">Reference proteome</keyword>
<evidence type="ECO:0000313" key="3">
    <source>
        <dbReference type="Proteomes" id="UP001201163"/>
    </source>
</evidence>
<accession>A0AAD4L7P6</accession>
<dbReference type="Gene3D" id="3.40.50.300">
    <property type="entry name" value="P-loop containing nucleotide triphosphate hydrolases"/>
    <property type="match status" value="1"/>
</dbReference>
<dbReference type="EMBL" id="JAKELL010000114">
    <property type="protein sequence ID" value="KAH8981547.1"/>
    <property type="molecule type" value="Genomic_DNA"/>
</dbReference>
<dbReference type="GO" id="GO:0005524">
    <property type="term" value="F:ATP binding"/>
    <property type="evidence" value="ECO:0007669"/>
    <property type="project" value="InterPro"/>
</dbReference>